<evidence type="ECO:0000313" key="2">
    <source>
        <dbReference type="Proteomes" id="UP001055784"/>
    </source>
</evidence>
<dbReference type="AlphaFoldDB" id="A0AAE9L6H2"/>
<accession>A0AAE9L6H2</accession>
<evidence type="ECO:0000313" key="1">
    <source>
        <dbReference type="EMBL" id="URJ48352.1"/>
    </source>
</evidence>
<proteinExistence type="predicted"/>
<sequence length="674" mass="78353">MLKDLTNSYLLAKNDFPNITFLRHQPKEGLYIRLRLDQSWNEQVSQFDSEHMIITKEEPDLSRKELFEWFQQKDYVSSLISMNKAVDPGKQLHSNNPYTLYAKRDVFLAEPLADGTTGMSTHLARFLDKTQASEVQKKWDELIGAKKTSSKKASKKSSTETIFTSPTQQFFSDTDYAPALEYLVSEERRTRIAQIEQWYATNLSALIEHIRTIPFKNYVKIFFTSESTPLHSSMDHPSNESSSFYSWDEMYGYEYLLYTIPKIFNSNDYNQRVDGALTGLPGFNMSMNSKKPYLEHKTMRVGAPIRLSLEEALLVKEASEWLLSQPKFRMNKFGYHTDFSKNSEKIAEGYFLVYMEGKDNEVQDFENVPFSKKVHVNIRLKNVLGVMTKNNDGEAFVKDYGSLENVEQLQKEISKRFFRGRMNGDFLQDEPKAREKDFTSVMVALFMQSKKGFYDWIFKGTTATIRSQFARVTLRLIEEQLLRVEPAGQEKSRLDLRGLADAMNVRLSLMAYLEGEEYTAMGNRLIAVSNGLKDKLETLEKRKPKENTDPVYVETDDEFYYLAGQLAFYLKSQSEAQQKKGDLLGPFFMAKRSAQLKKRIEEAYHLHRHKMRLHHTKLNWALGQVYGYQPDKEFQHEDAREMFLAGLFSDNWFWKKGESEKPNSEGENGYGEEN</sequence>
<dbReference type="Proteomes" id="UP001055784">
    <property type="component" value="Chromosome"/>
</dbReference>
<reference evidence="1" key="1">
    <citation type="submission" date="2022-11" db="EMBL/GenBank/DDBJ databases">
        <authorList>
            <person name="Vasilchenko N.G."/>
            <person name="Prazdnova E.V."/>
            <person name="Gorovtsov A.V."/>
            <person name="Chistyakov V.A."/>
            <person name="Pak M.L."/>
        </authorList>
    </citation>
    <scope>NUCLEOTIDE SEQUENCE</scope>
    <source>
        <strain evidence="1">R 4.5</strain>
    </source>
</reference>
<name>A0AAE9L6H2_PAEPO</name>
<dbReference type="RefSeq" id="WP_250258993.1">
    <property type="nucleotide sequence ID" value="NZ_CP097770.1"/>
</dbReference>
<evidence type="ECO:0008006" key="3">
    <source>
        <dbReference type="Google" id="ProtNLM"/>
    </source>
</evidence>
<protein>
    <recommendedName>
        <fullName evidence="3">CRISPR-associated protein Csh1</fullName>
    </recommendedName>
</protein>
<gene>
    <name evidence="1" type="ORF">MF626_002583</name>
</gene>
<dbReference type="EMBL" id="CP097770">
    <property type="protein sequence ID" value="URJ48352.1"/>
    <property type="molecule type" value="Genomic_DNA"/>
</dbReference>
<organism evidence="1 2">
    <name type="scientific">Paenibacillus polymyxa</name>
    <name type="common">Bacillus polymyxa</name>
    <dbReference type="NCBI Taxonomy" id="1406"/>
    <lineage>
        <taxon>Bacteria</taxon>
        <taxon>Bacillati</taxon>
        <taxon>Bacillota</taxon>
        <taxon>Bacilli</taxon>
        <taxon>Bacillales</taxon>
        <taxon>Paenibacillaceae</taxon>
        <taxon>Paenibacillus</taxon>
    </lineage>
</organism>